<dbReference type="GO" id="GO:0003968">
    <property type="term" value="F:RNA-directed RNA polymerase activity"/>
    <property type="evidence" value="ECO:0007669"/>
    <property type="project" value="UniProtKB-KW"/>
</dbReference>
<evidence type="ECO:0000256" key="5">
    <source>
        <dbReference type="ARBA" id="ARBA00006064"/>
    </source>
</evidence>
<keyword evidence="20" id="KW-0547">Nucleotide-binding</keyword>
<dbReference type="Pfam" id="PF13608">
    <property type="entry name" value="Potyvirid-P3"/>
    <property type="match status" value="1"/>
</dbReference>
<keyword evidence="27" id="KW-0899">Viral immunoevasion</keyword>
<keyword evidence="22" id="KW-0347">Helicase</keyword>
<protein>
    <recommendedName>
        <fullName evidence="6">Genome polyprotein</fullName>
    </recommendedName>
</protein>
<dbReference type="PROSITE" id="PS51436">
    <property type="entry name" value="POTYVIRUS_NIA_PRO"/>
    <property type="match status" value="1"/>
</dbReference>
<dbReference type="Pfam" id="PF08440">
    <property type="entry name" value="Poty_PP"/>
    <property type="match status" value="1"/>
</dbReference>
<evidence type="ECO:0000256" key="29">
    <source>
        <dbReference type="ARBA" id="ARBA00029422"/>
    </source>
</evidence>
<feature type="compositionally biased region" description="Basic and acidic residues" evidence="35">
    <location>
        <begin position="2989"/>
        <end position="3005"/>
    </location>
</feature>
<feature type="domain" description="Peptidase C6" evidence="40">
    <location>
        <begin position="773"/>
        <end position="895"/>
    </location>
</feature>
<keyword evidence="11" id="KW-0191">Covalent protein-RNA linkage</keyword>
<evidence type="ECO:0000259" key="36">
    <source>
        <dbReference type="PROSITE" id="PS50507"/>
    </source>
</evidence>
<feature type="coiled-coil region" evidence="34">
    <location>
        <begin position="2938"/>
        <end position="2965"/>
    </location>
</feature>
<comment type="function">
    <text evidence="29">Has helicase activity. It may be involved in replication.</text>
</comment>
<dbReference type="GO" id="GO:0004197">
    <property type="term" value="F:cysteine-type endopeptidase activity"/>
    <property type="evidence" value="ECO:0007669"/>
    <property type="project" value="InterPro"/>
</dbReference>
<evidence type="ECO:0000256" key="30">
    <source>
        <dbReference type="ARBA" id="ARBA00034108"/>
    </source>
</evidence>
<dbReference type="InterPro" id="IPR027417">
    <property type="entry name" value="P-loop_NTPase"/>
</dbReference>
<dbReference type="GO" id="GO:0042025">
    <property type="term" value="C:host cell nucleus"/>
    <property type="evidence" value="ECO:0007669"/>
    <property type="project" value="UniProtKB-SubCell"/>
</dbReference>
<keyword evidence="34" id="KW-0175">Coiled coil</keyword>
<keyword evidence="10" id="KW-1139">Helical capsid protein</keyword>
<name>A0A068A9X8_9POTV</name>
<evidence type="ECO:0000259" key="39">
    <source>
        <dbReference type="PROSITE" id="PS51436"/>
    </source>
</evidence>
<keyword evidence="18" id="KW-0808">Transferase</keyword>
<dbReference type="PROSITE" id="PS51871">
    <property type="entry name" value="PV_P1_PRO"/>
    <property type="match status" value="1"/>
</dbReference>
<evidence type="ECO:0000256" key="34">
    <source>
        <dbReference type="SAM" id="Coils"/>
    </source>
</evidence>
<evidence type="ECO:0000256" key="3">
    <source>
        <dbReference type="ARBA" id="ARBA00004147"/>
    </source>
</evidence>
<evidence type="ECO:0000256" key="35">
    <source>
        <dbReference type="SAM" id="MobiDB-lite"/>
    </source>
</evidence>
<evidence type="ECO:0000256" key="11">
    <source>
        <dbReference type="ARBA" id="ARBA00022520"/>
    </source>
</evidence>
<dbReference type="SUPFAM" id="SSF56672">
    <property type="entry name" value="DNA/RNA polymerases"/>
    <property type="match status" value="1"/>
</dbReference>
<evidence type="ECO:0000256" key="14">
    <source>
        <dbReference type="ARBA" id="ARBA00022562"/>
    </source>
</evidence>
<dbReference type="GO" id="GO:0005524">
    <property type="term" value="F:ATP binding"/>
    <property type="evidence" value="ECO:0007669"/>
    <property type="project" value="UniProtKB-KW"/>
</dbReference>
<dbReference type="PROSITE" id="PS51744">
    <property type="entry name" value="HC_PRO_CPD"/>
    <property type="match status" value="1"/>
</dbReference>
<dbReference type="Gene3D" id="2.40.10.10">
    <property type="entry name" value="Trypsin-like serine proteases"/>
    <property type="match status" value="2"/>
</dbReference>
<evidence type="ECO:0000256" key="25">
    <source>
        <dbReference type="ARBA" id="ARBA00022844"/>
    </source>
</evidence>
<dbReference type="PANTHER" id="PTHR43519">
    <property type="entry name" value="ATP-DEPENDENT RNA HELICASE HRPB"/>
    <property type="match status" value="1"/>
</dbReference>
<evidence type="ECO:0000259" key="38">
    <source>
        <dbReference type="PROSITE" id="PS51194"/>
    </source>
</evidence>
<dbReference type="InterPro" id="IPR011545">
    <property type="entry name" value="DEAD/DEAH_box_helicase_dom"/>
</dbReference>
<evidence type="ECO:0000313" key="42">
    <source>
        <dbReference type="EMBL" id="AIA66376.1"/>
    </source>
</evidence>
<comment type="catalytic activity">
    <reaction evidence="2">
        <text>Hydrolyzes a Gly-|-Gly bond at its own C-terminus, commonly in the sequence -Tyr-Xaa-Val-Gly-|-Gly, in the processing of the potyviral polyprotein.</text>
        <dbReference type="EC" id="3.4.22.45"/>
    </reaction>
</comment>
<feature type="active site" description="For helper component proteinase activity" evidence="32">
    <location>
        <position position="854"/>
    </location>
</feature>
<dbReference type="EMBL" id="KF268955">
    <property type="protein sequence ID" value="AIA66376.1"/>
    <property type="molecule type" value="Genomic_RNA"/>
</dbReference>
<dbReference type="GO" id="GO:0005198">
    <property type="term" value="F:structural molecule activity"/>
    <property type="evidence" value="ECO:0007669"/>
    <property type="project" value="InterPro"/>
</dbReference>
<dbReference type="PANTHER" id="PTHR43519:SF1">
    <property type="entry name" value="ATP-DEPENDENT RNA HELICASE HRPB"/>
    <property type="match status" value="1"/>
</dbReference>
<evidence type="ECO:0000256" key="31">
    <source>
        <dbReference type="ARBA" id="ARBA00045403"/>
    </source>
</evidence>
<evidence type="ECO:0000259" key="41">
    <source>
        <dbReference type="PROSITE" id="PS51871"/>
    </source>
</evidence>
<dbReference type="Gene3D" id="3.90.70.150">
    <property type="entry name" value="Helper component proteinase"/>
    <property type="match status" value="1"/>
</dbReference>
<proteinExistence type="inferred from homology"/>
<keyword evidence="15" id="KW-0945">Host-virus interaction</keyword>
<comment type="subcellular location">
    <subcellularLocation>
        <location evidence="30">Host cytoplasmic vesicle</location>
    </subcellularLocation>
    <subcellularLocation>
        <location evidence="3">Host nucleus</location>
    </subcellularLocation>
    <subcellularLocation>
        <location evidence="4">Virion</location>
    </subcellularLocation>
</comment>
<dbReference type="InterPro" id="IPR031159">
    <property type="entry name" value="HC_PRO_CPD_dom"/>
</dbReference>
<dbReference type="InterPro" id="IPR001592">
    <property type="entry name" value="Poty_coat"/>
</dbReference>
<comment type="catalytic activity">
    <reaction evidence="1">
        <text>Hydrolyzes glutaminyl bonds, and activity is further restricted by preferences for the amino acids in P6 - P1' that vary with the species of potyvirus, e.g. Glu-Xaa-Xaa-Tyr-Xaa-Gln-|-(Ser or Gly) for the enzyme from tobacco etch virus. The natural substrate is the viral polyprotein, but other proteins and oligopeptides containing the appropriate consensus sequence are also cleaved.</text>
        <dbReference type="EC" id="3.4.22.44"/>
    </reaction>
</comment>
<evidence type="ECO:0000259" key="37">
    <source>
        <dbReference type="PROSITE" id="PS51192"/>
    </source>
</evidence>
<evidence type="ECO:0000256" key="28">
    <source>
        <dbReference type="ARBA" id="ARBA00029405"/>
    </source>
</evidence>
<dbReference type="InterPro" id="IPR001730">
    <property type="entry name" value="Potyv_NIa-pro_dom"/>
</dbReference>
<evidence type="ECO:0000256" key="33">
    <source>
        <dbReference type="RuleBase" id="RU003351"/>
    </source>
</evidence>
<keyword evidence="19" id="KW-0548">Nucleotidyltransferase</keyword>
<evidence type="ECO:0000256" key="7">
    <source>
        <dbReference type="ARBA" id="ARBA00022463"/>
    </source>
</evidence>
<evidence type="ECO:0000256" key="19">
    <source>
        <dbReference type="ARBA" id="ARBA00022695"/>
    </source>
</evidence>
<dbReference type="Pfam" id="PF00680">
    <property type="entry name" value="RdRP_1"/>
    <property type="match status" value="1"/>
</dbReference>
<dbReference type="Pfam" id="PF00271">
    <property type="entry name" value="Helicase_C"/>
    <property type="match status" value="1"/>
</dbReference>
<dbReference type="GO" id="GO:0044161">
    <property type="term" value="C:host cell cytoplasmic vesicle"/>
    <property type="evidence" value="ECO:0007669"/>
    <property type="project" value="UniProtKB-SubCell"/>
</dbReference>
<dbReference type="Pfam" id="PF00863">
    <property type="entry name" value="Peptidase_C4"/>
    <property type="match status" value="1"/>
</dbReference>
<keyword evidence="12" id="KW-0597">Phosphoprotein</keyword>
<dbReference type="Gene3D" id="3.40.50.300">
    <property type="entry name" value="P-loop containing nucleotide triphosphate hydrolases"/>
    <property type="match status" value="2"/>
</dbReference>
<evidence type="ECO:0000256" key="10">
    <source>
        <dbReference type="ARBA" id="ARBA00022497"/>
    </source>
</evidence>
<comment type="similarity">
    <text evidence="5 33">Belongs to the potyviridae genome polyprotein family.</text>
</comment>
<evidence type="ECO:0000256" key="32">
    <source>
        <dbReference type="PROSITE-ProRule" id="PRU01080"/>
    </source>
</evidence>
<dbReference type="SUPFAM" id="SSF52540">
    <property type="entry name" value="P-loop containing nucleoside triphosphate hydrolases"/>
    <property type="match status" value="2"/>
</dbReference>
<keyword evidence="21" id="KW-0378">Hydrolase</keyword>
<keyword evidence="7" id="KW-0941">Suppressor of RNA silencing</keyword>
<evidence type="ECO:0000256" key="16">
    <source>
        <dbReference type="ARBA" id="ARBA00022632"/>
    </source>
</evidence>
<evidence type="ECO:0000259" key="40">
    <source>
        <dbReference type="PROSITE" id="PS51744"/>
    </source>
</evidence>
<dbReference type="GO" id="GO:0003723">
    <property type="term" value="F:RNA binding"/>
    <property type="evidence" value="ECO:0007669"/>
    <property type="project" value="InterPro"/>
</dbReference>
<dbReference type="Pfam" id="PF01577">
    <property type="entry name" value="Peptidase_S30"/>
    <property type="match status" value="1"/>
</dbReference>
<feature type="domain" description="Helicase ATP-binding" evidence="37">
    <location>
        <begin position="1397"/>
        <end position="1549"/>
    </location>
</feature>
<dbReference type="SUPFAM" id="SSF50494">
    <property type="entry name" value="Trypsin-like serine proteases"/>
    <property type="match status" value="1"/>
</dbReference>
<evidence type="ECO:0000256" key="23">
    <source>
        <dbReference type="ARBA" id="ARBA00022807"/>
    </source>
</evidence>
<dbReference type="InterPro" id="IPR002540">
    <property type="entry name" value="Pept_S30_P1_potyvir"/>
</dbReference>
<comment type="function">
    <text evidence="28">Involved in aphid transmission, cell-to-cell and systemis movement, encapsidation of the viral RNA and in the regulation of viral RNA amplification.</text>
</comment>
<evidence type="ECO:0000256" key="1">
    <source>
        <dbReference type="ARBA" id="ARBA00000785"/>
    </source>
</evidence>
<evidence type="ECO:0000256" key="8">
    <source>
        <dbReference type="ARBA" id="ARBA00022484"/>
    </source>
</evidence>
<dbReference type="PROSITE" id="PS51194">
    <property type="entry name" value="HELICASE_CTER"/>
    <property type="match status" value="1"/>
</dbReference>
<evidence type="ECO:0000256" key="15">
    <source>
        <dbReference type="ARBA" id="ARBA00022581"/>
    </source>
</evidence>
<dbReference type="InterPro" id="IPR013648">
    <property type="entry name" value="PP_Potyviridae"/>
</dbReference>
<evidence type="ECO:0000256" key="27">
    <source>
        <dbReference type="ARBA" id="ARBA00023280"/>
    </source>
</evidence>
<evidence type="ECO:0000256" key="22">
    <source>
        <dbReference type="ARBA" id="ARBA00022806"/>
    </source>
</evidence>
<keyword evidence="26" id="KW-0693">Viral RNA replication</keyword>
<dbReference type="GO" id="GO:0006508">
    <property type="term" value="P:proteolysis"/>
    <property type="evidence" value="ECO:0007669"/>
    <property type="project" value="UniProtKB-KW"/>
</dbReference>
<evidence type="ECO:0000256" key="13">
    <source>
        <dbReference type="ARBA" id="ARBA00022561"/>
    </source>
</evidence>
<evidence type="ECO:0000256" key="17">
    <source>
        <dbReference type="ARBA" id="ARBA00022670"/>
    </source>
</evidence>
<dbReference type="Pfam" id="PF00851">
    <property type="entry name" value="Peptidase_C6"/>
    <property type="match status" value="1"/>
</dbReference>
<dbReference type="InterPro" id="IPR001650">
    <property type="entry name" value="Helicase_C-like"/>
</dbReference>
<dbReference type="Pfam" id="PF00270">
    <property type="entry name" value="DEAD"/>
    <property type="match status" value="1"/>
</dbReference>
<dbReference type="InterPro" id="IPR001205">
    <property type="entry name" value="RNA-dir_pol_C"/>
</dbReference>
<dbReference type="InterPro" id="IPR001456">
    <property type="entry name" value="HC-pro"/>
</dbReference>
<evidence type="ECO:0000256" key="6">
    <source>
        <dbReference type="ARBA" id="ARBA00020107"/>
    </source>
</evidence>
<dbReference type="InterPro" id="IPR043502">
    <property type="entry name" value="DNA/RNA_pol_sf"/>
</dbReference>
<dbReference type="PROSITE" id="PS51192">
    <property type="entry name" value="HELICASE_ATP_BIND_1"/>
    <property type="match status" value="1"/>
</dbReference>
<evidence type="ECO:0000256" key="20">
    <source>
        <dbReference type="ARBA" id="ARBA00022741"/>
    </source>
</evidence>
<feature type="domain" description="Peptidase S30" evidence="41">
    <location>
        <begin position="292"/>
        <end position="437"/>
    </location>
</feature>
<evidence type="ECO:0000256" key="12">
    <source>
        <dbReference type="ARBA" id="ARBA00022553"/>
    </source>
</evidence>
<dbReference type="CDD" id="cd23175">
    <property type="entry name" value="ps-ssRNAv_Potyviridae_RdRp"/>
    <property type="match status" value="1"/>
</dbReference>
<dbReference type="GO" id="GO:0039694">
    <property type="term" value="P:viral RNA genome replication"/>
    <property type="evidence" value="ECO:0007669"/>
    <property type="project" value="InterPro"/>
</dbReference>
<comment type="function">
    <text evidence="31">Mediates the cap-independent, EIF4E-dependent translation of viral genomic RNAs. Binds to the cap-binding site of host EIF4E and thus interferes with the host EIF4E-dependent mRNA export and translation. VPg-RNA directly binds EIF4E and is a template for transcription. Also forms trimeric complexes with EIF4E-EIF4G, which are templates for translation.</text>
</comment>
<dbReference type="GO" id="GO:0006351">
    <property type="term" value="P:DNA-templated transcription"/>
    <property type="evidence" value="ECO:0007669"/>
    <property type="project" value="InterPro"/>
</dbReference>
<keyword evidence="13" id="KW-0167">Capsid protein</keyword>
<dbReference type="Gene3D" id="3.30.70.270">
    <property type="match status" value="1"/>
</dbReference>
<dbReference type="SMART" id="SM00490">
    <property type="entry name" value="HELICc"/>
    <property type="match status" value="1"/>
</dbReference>
<feature type="region of interest" description="Disordered" evidence="35">
    <location>
        <begin position="2980"/>
        <end position="3027"/>
    </location>
</feature>
<dbReference type="PRINTS" id="PR00966">
    <property type="entry name" value="NIAPOTYPTASE"/>
</dbReference>
<feature type="domain" description="RdRp catalytic" evidence="36">
    <location>
        <begin position="2699"/>
        <end position="2823"/>
    </location>
</feature>
<dbReference type="SMART" id="SM00487">
    <property type="entry name" value="DEXDc"/>
    <property type="match status" value="1"/>
</dbReference>
<dbReference type="GO" id="GO:0052170">
    <property type="term" value="P:symbiont-mediated suppression of host innate immune response"/>
    <property type="evidence" value="ECO:0007669"/>
    <property type="project" value="UniProtKB-KW"/>
</dbReference>
<organism evidence="42">
    <name type="scientific">Lettuce mosaic virus</name>
    <dbReference type="NCBI Taxonomy" id="12202"/>
    <lineage>
        <taxon>Viruses</taxon>
        <taxon>Riboviria</taxon>
        <taxon>Orthornavirae</taxon>
        <taxon>Pisuviricota</taxon>
        <taxon>Stelpaviricetes</taxon>
        <taxon>Patatavirales</taxon>
        <taxon>Potyviridae</taxon>
        <taxon>Potyvirus</taxon>
        <taxon>Potyvirus lactucae</taxon>
    </lineage>
</organism>
<sequence length="3255" mass="367546" precursor="true">MATLDNCTQVHHMFAYNREHGTNYTRNHFRRYLAAQRIGFYYDWDDDVYECPTCEAIYHSLDEIKNWHECDPPAFDLNDFITDARLKSAPVPDLGPVIIETPQAEEKQELNFFAATPAPEVSQWKCRGLQFGSFTELETSEPVVSVPEPKCEEPVRTIAKPEESIEQETCGDGKRLLQAQMEVDKAEQDLAFACLNVSLKPRLEGRTTATIARRRDGCLVYKTKPSWSQRKRTKKILKVDTLACKNPYTPAVVDKISIAGGSSASVMHEQQKPKILHTTPSRKVATHYKRTVMNQQTLAALIDQVGTILLNAGKEFEVVGRRKQKVTGKGTRHNGVRLVKLKTAHEEGHRRRVDIRIPNSLRSIVMRISARGGWHRTWKDSELSPGSSGYVLNSSKIIGKFGLRRHSIFIVRGRVDGEVIDSQSKVTHSITHRMVQYSDVARNFWNGYSTCFMHNTPKDILHTCTSDFDVKECGTVAALLTQTLFQFGKITCEKCAIEYKNLTRDELATRVNKEIDGTIISIQTQHPRFVHVLNFLRLIKQVLNAKNENFGAFQETERIIGDRMDAPFSHVNKLNAIVIKGNQATSDEMAQASNHVLEIARYLKNRTENIQKGSLKSFRNKISGKAHLNPSLMCDNQLDKNGGFEWGQRSYHAKRFFDGYFETIDPSDGYSKYTIRRNPNGHRKLAIGNLIVSTNFESHRRSMIGESIEDPGLTNQCVSKEGDAFIYPCCCVTDEYGKPTLSEIKMPTKHHLVLGNAGDPKYVDLPKEAEGKMFVAKDGYCYINIFLAMLVDVPEDQAKDFTKMAREIAVKQLGEWPSMMDVATACNILATFHPDTRRSELPRILVDHATKTFHVIDSYGSITTGFHILKANTVTQLVKFAHESLESEMQHYRVGGEPDKAPRKPAGSVPTLGISDLRNLGVESENEEHSIRPNLQRLIKAIYRPRMMRSLLTEEPYLLILSIVSPGVLMALYNSGSLERTMHEFLQTDQRLSATAQILKHLAKKVSLAKTLTIQNAILEGGAGSLNEILDAPAGRSLSYRLAKQTVEVMMARSDMDKELVDVGFSVLRDQKNELIEKSYLMDLEDSWHALPLCGKLSAMRASRRWRDTSTPEAIPTGAADLKGRYSISVGSVSKSAILHLKGICSGAVKRVRDKWVGVQVQGVKWLAKSVHYMIPELMNVLNVGTLLLTLISLGVAFRNLTGQFKEMKHKETLAKEEELRKRIRTYNSTYYEIHGKHADAKQITKFITHHDPKLLEVVEFYEGPEEEEVEHQAKREDQANLERIIAFTALVMMMFDSERSDCVYRSLSKLKSLVSTCEDNVRHQSVDEIIDLFDEKKETIDFEIEGKELYSSRVVDSTFSKWWDNQLARGNTMAHYRTEGHFMTFTRETAASVAAEIAHNEYRDILLQGGVGSGKSTGLPFHLHKKGGVLLIEPTRPLAQNVYKQLGSSPFHLSPNLRMRGSCKFGSSQVTVSTSGYALHFIANNAQSLKAYDFIIFDECHVLDASAMAFRCLLQEFEYQGKIIKVSATPPGRKLDFKPMHMVDIATENELSIQQFVQGQGTGVNCDATKKGDNILVYVSSYNEVDMLSKMLNDKGYKVTKVDGRTMKLGSVEVETVGTPQRKHFVVATNIIENGVTLDVDVVVDFGQKVVPILDSEHRMIRYTKKSITYGERIQRVGRVGRNKAGSAIRIGSTEMGTEEIPASIATEAAFLCFTYGFPVMTSNVSTSVLGNCTVRQARTMQKFELSPFFMVDLVHHDGTMHPAINSLLKQFKLKESDITLSTLAIPNAVTTFWKSAREYNSLGARTTIDDAAKIPFMIKDVPEHLQEKLWETIQQYKGDAGFGRCTSANACKIAYTLSVSPFMIPATINKIDALMAEERQKMEYFQTVTANTCTISNFSISSIGDMIRSRYSTNHSRENLQKLQVVRDTIINFECQAGTSDGGIFDMETAQKLAEEYGCIDVIYHQSKEALSKRLGLKGRWNQSLICKDLLVFCGVAIGGTWMMFQSFKDGMADAVRHQGKGKRQRQKLRYRQARDNKVGIEVYGDDATMEHYFGAAYTEKGKKSGKTKGMGTKNRKFVNMYGFNPEDFSFIRFLDPLTGKTMDEQVFSDIGLVQDAFGKERLKLLSGGEIESEHMRSGIRAYLVKNLTTAALEIDMTPHNPYQLGIKTNNIAGFVDREYELRQTGEARVVAPALIPKDNPITDEDIPVKHESKTLFRGLRDYNPIAAAICLLTNESDGMKETMYGIGFGNTIITNQHLFRRNNGVLRVQSRHGEYVLPNTTQLKVLPCEGRDIMVIILTPDFPPFPQKLKFRPPIKGEKICLVGSLFQDKSITSTVSETSVTTPVDNSFLWKHWITTKDGHCGLPLVSSNDGYIVGIHSATSSRQTQNYHAAMPEDFHQTHLVDPVSKPWVKHWKYNPDNMVWGGINLINSTPREPFKINKLVTDLFGDAVQFQSKQDEWFASQLKGNLKAVGKSTSQLVTKHTVKGKCMMFELYLQTHEEEKEFFKPLMGAYQKSRLNREAFTKDIMKYSTPITVGIVDCDTFLKAEEGVIKRLERLGFDGCEYVTDEEAIFQALNMKSAVGALYSGKKRDYFEGYGPEEKENILRESCKRLYTGKFGVWNGSLKSELRPMEKVMANKTRVFTAAPLDTLLAGKVCVDDFNNYFYSKNIEAPWTVGMTKFYGGWNELLTKLPDGWVYCDADGSQFDSSLSPFLINSVLRIRLKFMEDWDLGEQMLKNLYTEIVYTAILTPDSTIVKKFKGNNSGQPSTVVDNTLMVVLAMTYTLHKLGFEDEEQDSMCKYFINGDDLIIAIKPEHESLLDQFQHCFKSLGLNYDFNSRTRKKEELWFMSHCGIKKDGIFIPKLEPERIVSILEWDRSDQPVHRLEAICAAMIEAWGYDKLTHEIRKFYKWCLEQAPYADLAKAGKAPYIAECALKRLYTSKEASEAELEKYMEAVRSLVNDEDDDDTDEVYHQVDAKLDAGQGSKTDDKQKNSADPKDNIITEKGSGSGQVKKDDDINAGLHGKHTIPRTKAITQKMKLPMIRGKVALNLDHLLEYEPNQRDISNTRATQKQYESWYDGVKNDYDVDDNGMQLILNGLMVWCIENGTSPNINGTWVMMDGEEQVEYALKPIIEHAKPTFRQIMAHFSDAAEAYIEMRNKKKPYMPRYGRLRGLNDMGLARYAFDFYETTSATPNRAREAHNQMKAAALVGTQNRLFGMDGGGSTQEENTERHTAADVNQNMHTLLGVRGLH</sequence>
<evidence type="ECO:0000256" key="21">
    <source>
        <dbReference type="ARBA" id="ARBA00022801"/>
    </source>
</evidence>
<evidence type="ECO:0000256" key="9">
    <source>
        <dbReference type="ARBA" id="ARBA00022488"/>
    </source>
</evidence>
<keyword evidence="25" id="KW-0946">Virion</keyword>
<reference evidence="42" key="1">
    <citation type="journal article" date="2014" name="Mol. Plant Microbe Interact.">
        <title>Adaptation of lettuce mosaic virus to Catharanthus roseus involves mutations in the central domain of the VPg.</title>
        <authorList>
            <person name="Svanella-Dumas L."/>
            <person name="Verdin E."/>
            <person name="Faure C."/>
            <person name="German-Retana S."/>
            <person name="Gognalons P."/>
            <person name="Danet J.L."/>
            <person name="Marais A."/>
            <person name="Candresse T."/>
        </authorList>
    </citation>
    <scope>NUCLEOTIDE SEQUENCE</scope>
    <source>
        <strain evidence="42">AF199-2013-Cr-Var1</strain>
    </source>
</reference>
<evidence type="ECO:0000256" key="26">
    <source>
        <dbReference type="ARBA" id="ARBA00022953"/>
    </source>
</evidence>
<feature type="domain" description="Peptidase C4" evidence="39">
    <location>
        <begin position="2215"/>
        <end position="2433"/>
    </location>
</feature>
<dbReference type="InterPro" id="IPR009003">
    <property type="entry name" value="Peptidase_S1_PA"/>
</dbReference>
<feature type="domain" description="Helicase C-terminal" evidence="38">
    <location>
        <begin position="1568"/>
        <end position="1727"/>
    </location>
</feature>
<accession>A0A068A9X8</accession>
<dbReference type="InterPro" id="IPR007094">
    <property type="entry name" value="RNA-dir_pol_PSvirus"/>
</dbReference>
<keyword evidence="8" id="KW-0696">RNA-directed RNA polymerase</keyword>
<dbReference type="InterPro" id="IPR043504">
    <property type="entry name" value="Peptidase_S1_PA_chymotrypsin"/>
</dbReference>
<evidence type="ECO:0000256" key="24">
    <source>
        <dbReference type="ARBA" id="ARBA00022840"/>
    </source>
</evidence>
<dbReference type="PROSITE" id="PS50507">
    <property type="entry name" value="RDRP_SSRNA_POS"/>
    <property type="match status" value="1"/>
</dbReference>
<evidence type="ECO:0000256" key="4">
    <source>
        <dbReference type="ARBA" id="ARBA00004328"/>
    </source>
</evidence>
<dbReference type="GO" id="GO:0004386">
    <property type="term" value="F:helicase activity"/>
    <property type="evidence" value="ECO:0007669"/>
    <property type="project" value="UniProtKB-KW"/>
</dbReference>
<keyword evidence="9" id="KW-1036">Host cytoplasmic vesicle</keyword>
<dbReference type="InterPro" id="IPR043128">
    <property type="entry name" value="Rev_trsase/Diguanyl_cyclase"/>
</dbReference>
<keyword evidence="23" id="KW-0788">Thiol protease</keyword>
<evidence type="ECO:0000256" key="18">
    <source>
        <dbReference type="ARBA" id="ARBA00022679"/>
    </source>
</evidence>
<dbReference type="InterPro" id="IPR014001">
    <property type="entry name" value="Helicase_ATP-bd"/>
</dbReference>
<keyword evidence="16" id="KW-1090">Inhibition of host innate immune response by virus</keyword>
<feature type="active site" description="For helper component proteinase activity" evidence="32">
    <location>
        <position position="781"/>
    </location>
</feature>
<evidence type="ECO:0000256" key="2">
    <source>
        <dbReference type="ARBA" id="ARBA00001848"/>
    </source>
</evidence>
<dbReference type="Pfam" id="PF00767">
    <property type="entry name" value="Poty_coat"/>
    <property type="match status" value="1"/>
</dbReference>
<dbReference type="GO" id="GO:0019029">
    <property type="term" value="C:helical viral capsid"/>
    <property type="evidence" value="ECO:0007669"/>
    <property type="project" value="UniProtKB-KW"/>
</dbReference>
<dbReference type="InterPro" id="IPR039560">
    <property type="entry name" value="Potyvirid-P3"/>
</dbReference>
<dbReference type="InterPro" id="IPR042308">
    <property type="entry name" value="HC_PRO_CPD_sf"/>
</dbReference>
<keyword evidence="17" id="KW-0645">Protease</keyword>
<keyword evidence="24" id="KW-0067">ATP-binding</keyword>
<dbReference type="GO" id="GO:0016818">
    <property type="term" value="F:hydrolase activity, acting on acid anhydrides, in phosphorus-containing anhydrides"/>
    <property type="evidence" value="ECO:0007669"/>
    <property type="project" value="InterPro"/>
</dbReference>
<keyword evidence="14" id="KW-1048">Host nucleus</keyword>